<dbReference type="Pfam" id="PF07463">
    <property type="entry name" value="NUMOD4"/>
    <property type="match status" value="1"/>
</dbReference>
<keyword evidence="2" id="KW-0614">Plasmid</keyword>
<organism evidence="2 3">
    <name type="scientific">Halobacillus litoralis</name>
    <dbReference type="NCBI Taxonomy" id="45668"/>
    <lineage>
        <taxon>Bacteria</taxon>
        <taxon>Bacillati</taxon>
        <taxon>Bacillota</taxon>
        <taxon>Bacilli</taxon>
        <taxon>Bacillales</taxon>
        <taxon>Bacillaceae</taxon>
        <taxon>Halobacillus</taxon>
    </lineage>
</organism>
<dbReference type="EMBL" id="CP026119">
    <property type="protein sequence ID" value="QAS54768.1"/>
    <property type="molecule type" value="Genomic_DNA"/>
</dbReference>
<evidence type="ECO:0000313" key="3">
    <source>
        <dbReference type="Proteomes" id="UP000287756"/>
    </source>
</evidence>
<dbReference type="AlphaFoldDB" id="A0A410MJB3"/>
<dbReference type="Proteomes" id="UP000287756">
    <property type="component" value="Plasmid pLDW-31"/>
</dbReference>
<evidence type="ECO:0000313" key="2">
    <source>
        <dbReference type="EMBL" id="QAS54768.1"/>
    </source>
</evidence>
<reference evidence="2 3" key="1">
    <citation type="submission" date="2018-01" db="EMBL/GenBank/DDBJ databases">
        <title>The whole genome sequencing and assembly of Halobacillus litoralis ERB031 strain.</title>
        <authorList>
            <person name="Lee S.-J."/>
            <person name="Park M.-K."/>
            <person name="Kim J.-Y."/>
            <person name="Lee Y.-J."/>
            <person name="Yi H."/>
            <person name="Bahn Y.-S."/>
            <person name="Kim J.F."/>
            <person name="Lee D.-W."/>
        </authorList>
    </citation>
    <scope>NUCLEOTIDE SEQUENCE [LARGE SCALE GENOMIC DNA]</scope>
    <source>
        <strain evidence="2 3">ERB 031</strain>
        <plasmid evidence="3">pldw-31</plasmid>
    </source>
</reference>
<gene>
    <name evidence="2" type="ORF">HLI_21155</name>
</gene>
<evidence type="ECO:0000259" key="1">
    <source>
        <dbReference type="Pfam" id="PF07463"/>
    </source>
</evidence>
<name>A0A410MJB3_9BACI</name>
<sequence>MKEKHIQIEGYEGLYEITNSGRVYSNRSGKYLTRCNDEYGFHVVKLTNNSGDKHNYKVFDLWKKAFPSEQPIEFKGALNVKYGKGCSIL</sequence>
<dbReference type="Gene3D" id="3.90.75.20">
    <property type="match status" value="1"/>
</dbReference>
<dbReference type="GO" id="GO:0016788">
    <property type="term" value="F:hydrolase activity, acting on ester bonds"/>
    <property type="evidence" value="ECO:0007669"/>
    <property type="project" value="InterPro"/>
</dbReference>
<dbReference type="InterPro" id="IPR010902">
    <property type="entry name" value="NUMOD4"/>
</dbReference>
<dbReference type="SUPFAM" id="SSF54060">
    <property type="entry name" value="His-Me finger endonucleases"/>
    <property type="match status" value="1"/>
</dbReference>
<geneLocation type="plasmid" evidence="3">
    <name>pldw-31</name>
</geneLocation>
<feature type="domain" description="NUMOD4" evidence="1">
    <location>
        <begin position="5"/>
        <end position="47"/>
    </location>
</feature>
<accession>A0A410MJB3</accession>
<dbReference type="OrthoDB" id="2629471at2"/>
<proteinExistence type="predicted"/>
<protein>
    <recommendedName>
        <fullName evidence="1">NUMOD4 domain-containing protein</fullName>
    </recommendedName>
</protein>
<dbReference type="InterPro" id="IPR044925">
    <property type="entry name" value="His-Me_finger_sf"/>
</dbReference>
<dbReference type="KEGG" id="hli:HLI_21155"/>
<dbReference type="RefSeq" id="WP_128526997.1">
    <property type="nucleotide sequence ID" value="NZ_CP026119.1"/>
</dbReference>